<sequence>LMMTVSILGRGTAYREPKTGPASSVSDYDMRIGVWSCVSDDGRCGGGGDSSLCLRRLGLRRAIRMLCGIAIGRTGGARGSVPRFQWNYFHSSFSCTCVPLCCMREGLNIREANRQHTRLPLAYGTLTTAEGRSRSSISSPVGLPERRLRTQWKGRGREDVSWASVWNKEESRSRRMLGCDAC</sequence>
<dbReference type="Proteomes" id="UP000823399">
    <property type="component" value="Unassembled WGS sequence"/>
</dbReference>
<feature type="non-terminal residue" evidence="1">
    <location>
        <position position="1"/>
    </location>
</feature>
<accession>A0A9P7F5T4</accession>
<dbReference type="RefSeq" id="XP_041292337.1">
    <property type="nucleotide sequence ID" value="XM_041437513.1"/>
</dbReference>
<evidence type="ECO:0000313" key="1">
    <source>
        <dbReference type="EMBL" id="KAG2107523.1"/>
    </source>
</evidence>
<organism evidence="1 2">
    <name type="scientific">Suillus discolor</name>
    <dbReference type="NCBI Taxonomy" id="1912936"/>
    <lineage>
        <taxon>Eukaryota</taxon>
        <taxon>Fungi</taxon>
        <taxon>Dikarya</taxon>
        <taxon>Basidiomycota</taxon>
        <taxon>Agaricomycotina</taxon>
        <taxon>Agaricomycetes</taxon>
        <taxon>Agaricomycetidae</taxon>
        <taxon>Boletales</taxon>
        <taxon>Suillineae</taxon>
        <taxon>Suillaceae</taxon>
        <taxon>Suillus</taxon>
    </lineage>
</organism>
<comment type="caution">
    <text evidence="1">The sequence shown here is derived from an EMBL/GenBank/DDBJ whole genome shotgun (WGS) entry which is preliminary data.</text>
</comment>
<dbReference type="GeneID" id="64699772"/>
<dbReference type="OrthoDB" id="2710771at2759"/>
<evidence type="ECO:0000313" key="2">
    <source>
        <dbReference type="Proteomes" id="UP000823399"/>
    </source>
</evidence>
<protein>
    <submittedName>
        <fullName evidence="1">Uncharacterized protein</fullName>
    </submittedName>
</protein>
<keyword evidence="2" id="KW-1185">Reference proteome</keyword>
<name>A0A9P7F5T4_9AGAM</name>
<gene>
    <name evidence="1" type="ORF">F5147DRAFT_697658</name>
</gene>
<dbReference type="EMBL" id="JABBWM010000031">
    <property type="protein sequence ID" value="KAG2107523.1"/>
    <property type="molecule type" value="Genomic_DNA"/>
</dbReference>
<reference evidence="1" key="1">
    <citation type="journal article" date="2020" name="New Phytol.">
        <title>Comparative genomics reveals dynamic genome evolution in host specialist ectomycorrhizal fungi.</title>
        <authorList>
            <person name="Lofgren L.A."/>
            <person name="Nguyen N.H."/>
            <person name="Vilgalys R."/>
            <person name="Ruytinx J."/>
            <person name="Liao H.L."/>
            <person name="Branco S."/>
            <person name="Kuo A."/>
            <person name="LaButti K."/>
            <person name="Lipzen A."/>
            <person name="Andreopoulos W."/>
            <person name="Pangilinan J."/>
            <person name="Riley R."/>
            <person name="Hundley H."/>
            <person name="Na H."/>
            <person name="Barry K."/>
            <person name="Grigoriev I.V."/>
            <person name="Stajich J.E."/>
            <person name="Kennedy P.G."/>
        </authorList>
    </citation>
    <scope>NUCLEOTIDE SEQUENCE</scope>
    <source>
        <strain evidence="1">FC423</strain>
    </source>
</reference>
<proteinExistence type="predicted"/>
<dbReference type="AlphaFoldDB" id="A0A9P7F5T4"/>